<sequence length="128" mass="14626">MLKQIFFLCSALLWTGIIGFLCLTESSNIPTVTIPNIDKLVHFCFHFGFTLLWFLFFKKQFNSIDNYKPLLVSFVFSIFFGLTIEILQSKYTLTRSADMMDFLANSIGATFAIIAVLLFSKLISKIVN</sequence>
<dbReference type="InterPro" id="IPR006976">
    <property type="entry name" value="VanZ-like"/>
</dbReference>
<dbReference type="Pfam" id="PF04892">
    <property type="entry name" value="VanZ"/>
    <property type="match status" value="1"/>
</dbReference>
<gene>
    <name evidence="4" type="ORF">B0A62_18285</name>
    <name evidence="3" type="ORF">IW20_01410</name>
</gene>
<reference evidence="4 6" key="2">
    <citation type="submission" date="2016-11" db="EMBL/GenBank/DDBJ databases">
        <title>Whole genomes of Flavobacteriaceae.</title>
        <authorList>
            <person name="Stine C."/>
            <person name="Li C."/>
            <person name="Tadesse D."/>
        </authorList>
    </citation>
    <scope>NUCLEOTIDE SEQUENCE [LARGE SCALE GENOMIC DNA]</scope>
    <source>
        <strain evidence="4 6">ATCC 29551</strain>
    </source>
</reference>
<organism evidence="3 5">
    <name type="scientific">Flavobacterium hydatis</name>
    <name type="common">Cytophaga aquatilis</name>
    <dbReference type="NCBI Taxonomy" id="991"/>
    <lineage>
        <taxon>Bacteria</taxon>
        <taxon>Pseudomonadati</taxon>
        <taxon>Bacteroidota</taxon>
        <taxon>Flavobacteriia</taxon>
        <taxon>Flavobacteriales</taxon>
        <taxon>Flavobacteriaceae</taxon>
        <taxon>Flavobacterium</taxon>
    </lineage>
</organism>
<keyword evidence="1" id="KW-0812">Transmembrane</keyword>
<keyword evidence="1" id="KW-1133">Transmembrane helix</keyword>
<dbReference type="Proteomes" id="UP000198424">
    <property type="component" value="Unassembled WGS sequence"/>
</dbReference>
<feature type="transmembrane region" description="Helical" evidence="1">
    <location>
        <begin position="40"/>
        <end position="57"/>
    </location>
</feature>
<keyword evidence="1" id="KW-0472">Membrane</keyword>
<evidence type="ECO:0000259" key="2">
    <source>
        <dbReference type="Pfam" id="PF04892"/>
    </source>
</evidence>
<protein>
    <submittedName>
        <fullName evidence="3">Membrane protein</fullName>
    </submittedName>
</protein>
<accession>A0A086AT00</accession>
<dbReference type="OrthoDB" id="5472246at2"/>
<evidence type="ECO:0000313" key="5">
    <source>
        <dbReference type="Proteomes" id="UP000028712"/>
    </source>
</evidence>
<dbReference type="PANTHER" id="PTHR28008:SF1">
    <property type="entry name" value="DOMAIN PROTEIN, PUTATIVE (AFU_ORTHOLOGUE AFUA_3G10980)-RELATED"/>
    <property type="match status" value="1"/>
</dbReference>
<dbReference type="RefSeq" id="WP_081912420.1">
    <property type="nucleotide sequence ID" value="NZ_JBEWQG010000009.1"/>
</dbReference>
<evidence type="ECO:0000313" key="6">
    <source>
        <dbReference type="Proteomes" id="UP000198424"/>
    </source>
</evidence>
<feature type="domain" description="VanZ-like" evidence="2">
    <location>
        <begin position="34"/>
        <end position="119"/>
    </location>
</feature>
<comment type="caution">
    <text evidence="3">The sequence shown here is derived from an EMBL/GenBank/DDBJ whole genome shotgun (WGS) entry which is preliminary data.</text>
</comment>
<dbReference type="Proteomes" id="UP000028712">
    <property type="component" value="Unassembled WGS sequence"/>
</dbReference>
<evidence type="ECO:0000313" key="3">
    <source>
        <dbReference type="EMBL" id="KFF19814.1"/>
    </source>
</evidence>
<feature type="transmembrane region" description="Helical" evidence="1">
    <location>
        <begin position="102"/>
        <end position="123"/>
    </location>
</feature>
<dbReference type="PANTHER" id="PTHR28008">
    <property type="entry name" value="DOMAIN PROTEIN, PUTATIVE (AFU_ORTHOLOGUE AFUA_3G10980)-RELATED"/>
    <property type="match status" value="1"/>
</dbReference>
<dbReference type="STRING" id="991.IW20_01410"/>
<feature type="transmembrane region" description="Helical" evidence="1">
    <location>
        <begin position="69"/>
        <end position="87"/>
    </location>
</feature>
<dbReference type="EMBL" id="JPRM01000002">
    <property type="protein sequence ID" value="KFF19814.1"/>
    <property type="molecule type" value="Genomic_DNA"/>
</dbReference>
<keyword evidence="6" id="KW-1185">Reference proteome</keyword>
<dbReference type="AlphaFoldDB" id="A0A086AT00"/>
<dbReference type="eggNOG" id="COG5652">
    <property type="taxonomic scope" value="Bacteria"/>
</dbReference>
<proteinExistence type="predicted"/>
<name>A0A086AT00_FLAHY</name>
<dbReference type="NCBIfam" id="NF037970">
    <property type="entry name" value="vanZ_1"/>
    <property type="match status" value="1"/>
</dbReference>
<evidence type="ECO:0000256" key="1">
    <source>
        <dbReference type="SAM" id="Phobius"/>
    </source>
</evidence>
<reference evidence="3 5" key="1">
    <citation type="submission" date="2014-07" db="EMBL/GenBank/DDBJ databases">
        <title>Genome of Flavobacterium hydatis DSM 2063.</title>
        <authorList>
            <person name="Pipes S.E."/>
            <person name="Stropko S.J."/>
            <person name="Newman J.D."/>
        </authorList>
    </citation>
    <scope>NUCLEOTIDE SEQUENCE [LARGE SCALE GENOMIC DNA]</scope>
    <source>
        <strain evidence="3 5">DSM 2063</strain>
    </source>
</reference>
<dbReference type="EMBL" id="MUGY01000025">
    <property type="protein sequence ID" value="OXA91618.1"/>
    <property type="molecule type" value="Genomic_DNA"/>
</dbReference>
<evidence type="ECO:0000313" key="4">
    <source>
        <dbReference type="EMBL" id="OXA91618.1"/>
    </source>
</evidence>